<evidence type="ECO:0000256" key="12">
    <source>
        <dbReference type="ARBA" id="ARBA00023004"/>
    </source>
</evidence>
<protein>
    <recommendedName>
        <fullName evidence="4 16">CRISPR-associated exonuclease Cas4</fullName>
        <ecNumber evidence="3 16">3.1.12.1</ecNumber>
    </recommendedName>
</protein>
<sequence length="223" mass="26137">MVYVEDDYLMLSGIQHFQFCKRQWALIHIDQQWADNEATVHGQILHTRADNPYIREKRKDFFLSRAMHISSARLGLYGVMDVVEFYKDDLGVTVKGKRGKWLPRVVEYKRGKPKKDSRDIVQLVAQTMCLEETLNCQIAEGSLYYHSVNKKVQIAITDELRREVQELANQMHRLYRAKELPKAEYFKNCRLCSLVEVCKPRISKKVRNVDHYIAAAMVSEEII</sequence>
<keyword evidence="8 16" id="KW-0378">Hydrolase</keyword>
<dbReference type="GO" id="GO:0004527">
    <property type="term" value="F:exonuclease activity"/>
    <property type="evidence" value="ECO:0007669"/>
    <property type="project" value="UniProtKB-KW"/>
</dbReference>
<dbReference type="InterPro" id="IPR022765">
    <property type="entry name" value="Dna2/Cas4_DUF83"/>
</dbReference>
<evidence type="ECO:0000259" key="17">
    <source>
        <dbReference type="Pfam" id="PF01930"/>
    </source>
</evidence>
<keyword evidence="7" id="KW-0547">Nucleotide-binding</keyword>
<evidence type="ECO:0000256" key="14">
    <source>
        <dbReference type="ARBA" id="ARBA00023118"/>
    </source>
</evidence>
<evidence type="ECO:0000256" key="7">
    <source>
        <dbReference type="ARBA" id="ARBA00022741"/>
    </source>
</evidence>
<comment type="caution">
    <text evidence="18">The sequence shown here is derived from an EMBL/GenBank/DDBJ whole genome shotgun (WGS) entry which is preliminary data.</text>
</comment>
<keyword evidence="12 16" id="KW-0408">Iron</keyword>
<name>A0A6M1KLI5_9STRE</name>
<accession>A0A6M1KLI5</accession>
<evidence type="ECO:0000256" key="9">
    <source>
        <dbReference type="ARBA" id="ARBA00022806"/>
    </source>
</evidence>
<evidence type="ECO:0000256" key="13">
    <source>
        <dbReference type="ARBA" id="ARBA00023014"/>
    </source>
</evidence>
<keyword evidence="10 16" id="KW-0269">Exonuclease</keyword>
<keyword evidence="11" id="KW-0067">ATP-binding</keyword>
<comment type="cofactor">
    <cofactor evidence="1">
        <name>[4Fe-4S] cluster</name>
        <dbReference type="ChEBI" id="CHEBI:49883"/>
    </cofactor>
</comment>
<evidence type="ECO:0000256" key="16">
    <source>
        <dbReference type="RuleBase" id="RU365022"/>
    </source>
</evidence>
<keyword evidence="6 16" id="KW-0479">Metal-binding</keyword>
<comment type="cofactor">
    <cofactor evidence="16">
        <name>Mg(2+)</name>
        <dbReference type="ChEBI" id="CHEBI:18420"/>
    </cofactor>
    <cofactor evidence="16">
        <name>Mn(2+)</name>
        <dbReference type="ChEBI" id="CHEBI:29035"/>
    </cofactor>
    <text evidence="16">Mg(2+) or Mn(2+) required for ssDNA cleavage activity.</text>
</comment>
<evidence type="ECO:0000256" key="15">
    <source>
        <dbReference type="ARBA" id="ARBA00023211"/>
    </source>
</evidence>
<comment type="function">
    <text evidence="16">CRISPR (clustered regularly interspaced short palindromic repeat) is an adaptive immune system that provides protection against mobile genetic elements (viruses, transposable elements and conjugative plasmids). CRISPR clusters contain sequences complementary to antecedent mobile elements and target invading nucleic acids. CRISPR clusters are transcribed and processed into CRISPR RNA (crRNA).</text>
</comment>
<evidence type="ECO:0000256" key="4">
    <source>
        <dbReference type="ARBA" id="ARBA00020049"/>
    </source>
</evidence>
<dbReference type="Pfam" id="PF01930">
    <property type="entry name" value="Cas_Cas4"/>
    <property type="match status" value="1"/>
</dbReference>
<comment type="similarity">
    <text evidence="2 16">Belongs to the CRISPR-associated exonuclease Cas4 family.</text>
</comment>
<evidence type="ECO:0000313" key="18">
    <source>
        <dbReference type="EMBL" id="NGL83340.1"/>
    </source>
</evidence>
<dbReference type="GO" id="GO:0005524">
    <property type="term" value="F:ATP binding"/>
    <property type="evidence" value="ECO:0007669"/>
    <property type="project" value="UniProtKB-KW"/>
</dbReference>
<feature type="domain" description="DUF83" evidence="17">
    <location>
        <begin position="12"/>
        <end position="199"/>
    </location>
</feature>
<comment type="cofactor">
    <cofactor evidence="16">
        <name>iron-sulfur cluster</name>
        <dbReference type="ChEBI" id="CHEBI:30408"/>
    </cofactor>
</comment>
<keyword evidence="15 16" id="KW-0464">Manganese</keyword>
<evidence type="ECO:0000256" key="10">
    <source>
        <dbReference type="ARBA" id="ARBA00022839"/>
    </source>
</evidence>
<dbReference type="PANTHER" id="PTHR36531:SF6">
    <property type="entry name" value="DNA REPLICATION ATP-DEPENDENT HELICASE_NUCLEASE DNA2"/>
    <property type="match status" value="1"/>
</dbReference>
<dbReference type="EMBL" id="JAAKFZ010000002">
    <property type="protein sequence ID" value="NGL83340.1"/>
    <property type="molecule type" value="Genomic_DNA"/>
</dbReference>
<dbReference type="Proteomes" id="UP000479499">
    <property type="component" value="Unassembled WGS sequence"/>
</dbReference>
<dbReference type="EC" id="3.1.12.1" evidence="3 16"/>
<reference evidence="18 19" key="1">
    <citation type="submission" date="2020-02" db="EMBL/GenBank/DDBJ databases">
        <title>M-like protein SrM is not crucial to the virulence of a novel isolate of Streptococcus equi subsp. ruminatorum from Macaca mulatta.</title>
        <authorList>
            <person name="Guo G."/>
            <person name="Cheng L."/>
            <person name="Zhang W."/>
        </authorList>
    </citation>
    <scope>NUCLEOTIDE SEQUENCE [LARGE SCALE GENOMIC DNA]</scope>
    <source>
        <strain evidence="18 19">FJ1804</strain>
    </source>
</reference>
<evidence type="ECO:0000256" key="2">
    <source>
        <dbReference type="ARBA" id="ARBA00009189"/>
    </source>
</evidence>
<evidence type="ECO:0000313" key="19">
    <source>
        <dbReference type="Proteomes" id="UP000479499"/>
    </source>
</evidence>
<dbReference type="InterPro" id="IPR013343">
    <property type="entry name" value="CRISPR-assoc_prot_Cas4"/>
</dbReference>
<evidence type="ECO:0000256" key="5">
    <source>
        <dbReference type="ARBA" id="ARBA00022722"/>
    </source>
</evidence>
<dbReference type="GO" id="GO:0004386">
    <property type="term" value="F:helicase activity"/>
    <property type="evidence" value="ECO:0007669"/>
    <property type="project" value="UniProtKB-KW"/>
</dbReference>
<organism evidence="18 19">
    <name type="scientific">Streptococcus equi subsp. ruminatorum</name>
    <dbReference type="NCBI Taxonomy" id="254358"/>
    <lineage>
        <taxon>Bacteria</taxon>
        <taxon>Bacillati</taxon>
        <taxon>Bacillota</taxon>
        <taxon>Bacilli</taxon>
        <taxon>Lactobacillales</taxon>
        <taxon>Streptococcaceae</taxon>
        <taxon>Streptococcus</taxon>
    </lineage>
</organism>
<dbReference type="InterPro" id="IPR011604">
    <property type="entry name" value="PDDEXK-like_dom_sf"/>
</dbReference>
<evidence type="ECO:0000256" key="6">
    <source>
        <dbReference type="ARBA" id="ARBA00022723"/>
    </source>
</evidence>
<evidence type="ECO:0000256" key="3">
    <source>
        <dbReference type="ARBA" id="ARBA00012768"/>
    </source>
</evidence>
<dbReference type="NCBIfam" id="TIGR00372">
    <property type="entry name" value="cas4"/>
    <property type="match status" value="1"/>
</dbReference>
<dbReference type="RefSeq" id="WP_164334958.1">
    <property type="nucleotide sequence ID" value="NZ_JAAKFZ010000002.1"/>
</dbReference>
<dbReference type="InterPro" id="IPR051827">
    <property type="entry name" value="Cas4_exonuclease"/>
</dbReference>
<dbReference type="GO" id="GO:0051536">
    <property type="term" value="F:iron-sulfur cluster binding"/>
    <property type="evidence" value="ECO:0007669"/>
    <property type="project" value="UniProtKB-KW"/>
</dbReference>
<dbReference type="GO" id="GO:0051607">
    <property type="term" value="P:defense response to virus"/>
    <property type="evidence" value="ECO:0007669"/>
    <property type="project" value="UniProtKB-KW"/>
</dbReference>
<keyword evidence="14 16" id="KW-0051">Antiviral defense</keyword>
<evidence type="ECO:0000256" key="8">
    <source>
        <dbReference type="ARBA" id="ARBA00022801"/>
    </source>
</evidence>
<keyword evidence="5 16" id="KW-0540">Nuclease</keyword>
<evidence type="ECO:0000256" key="11">
    <source>
        <dbReference type="ARBA" id="ARBA00022840"/>
    </source>
</evidence>
<gene>
    <name evidence="18" type="primary">cas4</name>
    <name evidence="18" type="ORF">G5B50_00945</name>
</gene>
<dbReference type="AlphaFoldDB" id="A0A6M1KLI5"/>
<keyword evidence="9" id="KW-0347">Helicase</keyword>
<dbReference type="PANTHER" id="PTHR36531">
    <property type="entry name" value="CRISPR-ASSOCIATED EXONUCLEASE CAS4"/>
    <property type="match status" value="1"/>
</dbReference>
<evidence type="ECO:0000256" key="1">
    <source>
        <dbReference type="ARBA" id="ARBA00001966"/>
    </source>
</evidence>
<proteinExistence type="inferred from homology"/>
<dbReference type="Gene3D" id="3.90.320.10">
    <property type="match status" value="1"/>
</dbReference>
<dbReference type="GO" id="GO:0046872">
    <property type="term" value="F:metal ion binding"/>
    <property type="evidence" value="ECO:0007669"/>
    <property type="project" value="UniProtKB-KW"/>
</dbReference>
<keyword evidence="13 16" id="KW-0411">Iron-sulfur</keyword>